<reference evidence="1 2" key="1">
    <citation type="journal article" date="2017" name="Int. J. Syst. Evol. Microbiol.">
        <title>Aquarickettsiella crustaci n. gen. n. sp. (Gammaproteobacteria: Legionellales: Coxiellaceae); a bacterial pathogen of the freshwater crustacean: Gammarus fossarum (Malacostraca: Amphipoda).</title>
        <authorList>
            <person name="Bojko J."/>
            <person name="Dunn A.M."/>
            <person name="Stebbing P.D."/>
            <person name="Van Aerle R."/>
            <person name="Bacela-Spychalska K."/>
            <person name="Bean T.P."/>
            <person name="Stentiford G.D."/>
        </authorList>
    </citation>
    <scope>NUCLEOTIDE SEQUENCE [LARGE SCALE GENOMIC DNA]</scope>
    <source>
        <strain evidence="1">RA15029</strain>
    </source>
</reference>
<dbReference type="Gene3D" id="3.40.50.11710">
    <property type="entry name" value="Cyclodipeptide synthase"/>
    <property type="match status" value="1"/>
</dbReference>
<keyword evidence="2" id="KW-1185">Reference proteome</keyword>
<evidence type="ECO:0000313" key="1">
    <source>
        <dbReference type="EMBL" id="RDH39813.1"/>
    </source>
</evidence>
<sequence>MREKNNSKKIPSFRIAHCGTFPKYQLDKIPLNEKNIIYLVSVGKEKFEGKWVERFVNFIKEIKPKKTIIVVADSLQRFNIEVDENISEIDALRESEERGQQWVKKYKPYFSKLDIDYEFIHWATLKEDKDFKQYSQEIIDLSMKNTAFQEALLNSSREYTERPSRLNSSIVFNQEKAEINSCNFLREECAVFQVLAKENNNKAIVYPGIATKVLDFSIQHINKNYRTKNPFYWLDMRPTKDRNKNKRLETQLSKSLEKIKTLQCETSNNSSSPSFFRQSSLNENHSYRKNTLDNSIVLPFFRRPSLDGAPSYSKKIPLSYILN</sequence>
<evidence type="ECO:0008006" key="3">
    <source>
        <dbReference type="Google" id="ProtNLM"/>
    </source>
</evidence>
<reference evidence="1 2" key="2">
    <citation type="journal article" date="2018" name="J. Invertebr. Pathol.">
        <title>'Candidatus Aquirickettsiella gammari' (Gammaproteobacteria: Legionellales: Coxiellaceae): A bacterial pathogen of the freshwater crustacean Gammarus fossarum (Malacostraca: Amphipoda).</title>
        <authorList>
            <person name="Bojko J."/>
            <person name="Dunn A.M."/>
            <person name="Stebbing P.D."/>
            <person name="van Aerle R."/>
            <person name="Bacela-Spychalska K."/>
            <person name="Bean T.P."/>
            <person name="Urrutia A."/>
            <person name="Stentiford G.D."/>
        </authorList>
    </citation>
    <scope>NUCLEOTIDE SEQUENCE [LARGE SCALE GENOMIC DNA]</scope>
    <source>
        <strain evidence="1">RA15029</strain>
    </source>
</reference>
<organism evidence="1 2">
    <name type="scientific">Candidatus Aquirickettsiella gammari</name>
    <dbReference type="NCBI Taxonomy" id="2016198"/>
    <lineage>
        <taxon>Bacteria</taxon>
        <taxon>Pseudomonadati</taxon>
        <taxon>Pseudomonadota</taxon>
        <taxon>Gammaproteobacteria</taxon>
        <taxon>Legionellales</taxon>
        <taxon>Coxiellaceae</taxon>
        <taxon>Candidatus Aquirickettsiella</taxon>
    </lineage>
</organism>
<comment type="caution">
    <text evidence="1">The sequence shown here is derived from an EMBL/GenBank/DDBJ whole genome shotgun (WGS) entry which is preliminary data.</text>
</comment>
<proteinExistence type="predicted"/>
<dbReference type="InterPro" id="IPR038622">
    <property type="entry name" value="CDPS_sf"/>
</dbReference>
<dbReference type="Proteomes" id="UP000226429">
    <property type="component" value="Unassembled WGS sequence"/>
</dbReference>
<dbReference type="AlphaFoldDB" id="A0A370CFM4"/>
<accession>A0A370CFM4</accession>
<name>A0A370CFM4_9COXI</name>
<protein>
    <recommendedName>
        <fullName evidence="3">Cyclodipeptide synthase</fullName>
    </recommendedName>
</protein>
<dbReference type="EMBL" id="NMOS02000043">
    <property type="protein sequence ID" value="RDH39813.1"/>
    <property type="molecule type" value="Genomic_DNA"/>
</dbReference>
<evidence type="ECO:0000313" key="2">
    <source>
        <dbReference type="Proteomes" id="UP000226429"/>
    </source>
</evidence>
<dbReference type="GO" id="GO:0016755">
    <property type="term" value="F:aminoacyltransferase activity"/>
    <property type="evidence" value="ECO:0007669"/>
    <property type="project" value="InterPro"/>
</dbReference>
<gene>
    <name evidence="1" type="ORF">CFE62_007075</name>
</gene>